<dbReference type="Proteomes" id="UP000031675">
    <property type="component" value="Unassembled WGS sequence"/>
</dbReference>
<reference evidence="7" key="1">
    <citation type="journal article" date="2015" name="Chem. Biol.">
        <title>Structure, bioactivity, and resistance mechanism of streptomonomicin, an unusual lasso Peptide from an understudied halophilic actinomycete.</title>
        <authorList>
            <person name="Metelev M."/>
            <person name="Tietz J.I."/>
            <person name="Melby J.O."/>
            <person name="Blair P.M."/>
            <person name="Zhu L."/>
            <person name="Livnat I."/>
            <person name="Severinov K."/>
            <person name="Mitchell D.A."/>
        </authorList>
    </citation>
    <scope>NUCLEOTIDE SEQUENCE [LARGE SCALE GENOMIC DNA]</scope>
    <source>
        <strain evidence="7">YIM 90003</strain>
    </source>
</reference>
<dbReference type="Gene3D" id="1.10.10.60">
    <property type="entry name" value="Homeodomain-like"/>
    <property type="match status" value="1"/>
</dbReference>
<dbReference type="RefSeq" id="WP_040271956.1">
    <property type="nucleotide sequence ID" value="NZ_JROO01000012.1"/>
</dbReference>
<feature type="domain" description="HTH tetR-type" evidence="5">
    <location>
        <begin position="14"/>
        <end position="74"/>
    </location>
</feature>
<keyword evidence="3" id="KW-0804">Transcription</keyword>
<feature type="DNA-binding region" description="H-T-H motif" evidence="4">
    <location>
        <begin position="37"/>
        <end position="56"/>
    </location>
</feature>
<proteinExistence type="predicted"/>
<dbReference type="PANTHER" id="PTHR30055:SF238">
    <property type="entry name" value="MYCOFACTOCIN BIOSYNTHESIS TRANSCRIPTIONAL REGULATOR MFTR-RELATED"/>
    <property type="match status" value="1"/>
</dbReference>
<evidence type="ECO:0000256" key="2">
    <source>
        <dbReference type="ARBA" id="ARBA00023125"/>
    </source>
</evidence>
<dbReference type="AlphaFoldDB" id="A0A0C2JRC7"/>
<dbReference type="Pfam" id="PF00440">
    <property type="entry name" value="TetR_N"/>
    <property type="match status" value="1"/>
</dbReference>
<gene>
    <name evidence="6" type="ORF">LP52_07625</name>
</gene>
<evidence type="ECO:0000313" key="7">
    <source>
        <dbReference type="Proteomes" id="UP000031675"/>
    </source>
</evidence>
<evidence type="ECO:0000256" key="1">
    <source>
        <dbReference type="ARBA" id="ARBA00023015"/>
    </source>
</evidence>
<evidence type="ECO:0000256" key="3">
    <source>
        <dbReference type="ARBA" id="ARBA00023163"/>
    </source>
</evidence>
<dbReference type="STRING" id="183763.LP52_07625"/>
<sequence length="203" mass="22048">MSERTPGLRERTRLAVQKEIAEAADALFVERGFEATTVDDIAAAVGMSQRSVFRYFATKEEIVLGKFDLVVDDMLAALRARPADEAVWTSLHRVFDVLVSLAEKPGHEEMVEPIHRVVFETPALLAGYLQKLQHMQDAVVTELRDRADAAGTPYAVDDPTPRALTAAAFGCLVAAQHSWLASGAKGSFADAVDRAMATVGPRP</sequence>
<dbReference type="Gene3D" id="1.10.357.10">
    <property type="entry name" value="Tetracycline Repressor, domain 2"/>
    <property type="match status" value="1"/>
</dbReference>
<keyword evidence="7" id="KW-1185">Reference proteome</keyword>
<dbReference type="InterPro" id="IPR001647">
    <property type="entry name" value="HTH_TetR"/>
</dbReference>
<dbReference type="GO" id="GO:0000976">
    <property type="term" value="F:transcription cis-regulatory region binding"/>
    <property type="evidence" value="ECO:0007669"/>
    <property type="project" value="TreeGrafter"/>
</dbReference>
<dbReference type="EMBL" id="JROO01000012">
    <property type="protein sequence ID" value="KIH99367.1"/>
    <property type="molecule type" value="Genomic_DNA"/>
</dbReference>
<comment type="caution">
    <text evidence="6">The sequence shown here is derived from an EMBL/GenBank/DDBJ whole genome shotgun (WGS) entry which is preliminary data.</text>
</comment>
<evidence type="ECO:0000256" key="4">
    <source>
        <dbReference type="PROSITE-ProRule" id="PRU00335"/>
    </source>
</evidence>
<dbReference type="InterPro" id="IPR050109">
    <property type="entry name" value="HTH-type_TetR-like_transc_reg"/>
</dbReference>
<dbReference type="SUPFAM" id="SSF46689">
    <property type="entry name" value="Homeodomain-like"/>
    <property type="match status" value="1"/>
</dbReference>
<keyword evidence="1" id="KW-0805">Transcription regulation</keyword>
<dbReference type="PRINTS" id="PR00455">
    <property type="entry name" value="HTHTETR"/>
</dbReference>
<keyword evidence="2 4" id="KW-0238">DNA-binding</keyword>
<evidence type="ECO:0000313" key="6">
    <source>
        <dbReference type="EMBL" id="KIH99367.1"/>
    </source>
</evidence>
<name>A0A0C2JRC7_9ACTN</name>
<dbReference type="GO" id="GO:0003700">
    <property type="term" value="F:DNA-binding transcription factor activity"/>
    <property type="evidence" value="ECO:0007669"/>
    <property type="project" value="TreeGrafter"/>
</dbReference>
<dbReference type="PROSITE" id="PS50977">
    <property type="entry name" value="HTH_TETR_2"/>
    <property type="match status" value="1"/>
</dbReference>
<dbReference type="InterPro" id="IPR009057">
    <property type="entry name" value="Homeodomain-like_sf"/>
</dbReference>
<dbReference type="Pfam" id="PF17754">
    <property type="entry name" value="TetR_C_14"/>
    <property type="match status" value="1"/>
</dbReference>
<evidence type="ECO:0000259" key="5">
    <source>
        <dbReference type="PROSITE" id="PS50977"/>
    </source>
</evidence>
<dbReference type="OrthoDB" id="8688418at2"/>
<dbReference type="PANTHER" id="PTHR30055">
    <property type="entry name" value="HTH-TYPE TRANSCRIPTIONAL REGULATOR RUTR"/>
    <property type="match status" value="1"/>
</dbReference>
<organism evidence="6 7">
    <name type="scientific">Streptomonospora alba</name>
    <dbReference type="NCBI Taxonomy" id="183763"/>
    <lineage>
        <taxon>Bacteria</taxon>
        <taxon>Bacillati</taxon>
        <taxon>Actinomycetota</taxon>
        <taxon>Actinomycetes</taxon>
        <taxon>Streptosporangiales</taxon>
        <taxon>Nocardiopsidaceae</taxon>
        <taxon>Streptomonospora</taxon>
    </lineage>
</organism>
<dbReference type="InterPro" id="IPR041347">
    <property type="entry name" value="MftR_C"/>
</dbReference>
<protein>
    <recommendedName>
        <fullName evidence="5">HTH tetR-type domain-containing protein</fullName>
    </recommendedName>
</protein>
<accession>A0A0C2JRC7</accession>